<evidence type="ECO:0000259" key="9">
    <source>
        <dbReference type="Pfam" id="PF26540"/>
    </source>
</evidence>
<dbReference type="SUPFAM" id="SSF51717">
    <property type="entry name" value="Dihydropteroate synthetase-like"/>
    <property type="match status" value="1"/>
</dbReference>
<sequence>MLNNRSNTKEIKIGSVAIGASNPIAVQSMTNTKTYDVDSTVEQIKQLQKAGCDIVRVSIPDDASVDALPEIKKRVDLPIVADIHFKPTLALKAIENGADKIRVNPGTIRDKARFKAIIEAAAIKNIPIRIGANSGSVPEKYQELKHSDLSKALVESVLDTISIFEDEGFNDLVISCKASDVIETIKAYEELSKNTDYPLHLGVTEAGTLQSGCIKSAVGLAPLLHKGIGDTIRISLTADPVEEVKAAFKILSALNIRKRGADIISCPSCARCDIDVISLANKVEQALAGRSKPIKVAVMGCEVNGPQEAKEADVGIAAGKENGLLFKNGKVLGKFREKELFDLLMKEIESID</sequence>
<dbReference type="GO" id="GO:0046429">
    <property type="term" value="F:4-hydroxy-3-methylbut-2-en-1-yl diphosphate synthase activity (ferredoxin)"/>
    <property type="evidence" value="ECO:0007669"/>
    <property type="project" value="InterPro"/>
</dbReference>
<dbReference type="EMBL" id="LAZR01001201">
    <property type="protein sequence ID" value="KKN48828.1"/>
    <property type="molecule type" value="Genomic_DNA"/>
</dbReference>
<evidence type="ECO:0008006" key="11">
    <source>
        <dbReference type="Google" id="ProtNLM"/>
    </source>
</evidence>
<dbReference type="Pfam" id="PF04551">
    <property type="entry name" value="GcpE"/>
    <property type="match status" value="1"/>
</dbReference>
<feature type="domain" description="IspG C-terminal" evidence="9">
    <location>
        <begin position="263"/>
        <end position="349"/>
    </location>
</feature>
<evidence type="ECO:0000256" key="1">
    <source>
        <dbReference type="ARBA" id="ARBA00001966"/>
    </source>
</evidence>
<proteinExistence type="inferred from homology"/>
<evidence type="ECO:0000256" key="3">
    <source>
        <dbReference type="ARBA" id="ARBA00022723"/>
    </source>
</evidence>
<keyword evidence="5" id="KW-0408">Iron</keyword>
<evidence type="ECO:0000256" key="6">
    <source>
        <dbReference type="ARBA" id="ARBA00023014"/>
    </source>
</evidence>
<dbReference type="SUPFAM" id="SSF56014">
    <property type="entry name" value="Nitrite and sulphite reductase 4Fe-4S domain-like"/>
    <property type="match status" value="1"/>
</dbReference>
<dbReference type="FunFam" id="3.20.20.20:FF:000001">
    <property type="entry name" value="4-hydroxy-3-methylbut-2-en-1-yl diphosphate synthase (flavodoxin)"/>
    <property type="match status" value="1"/>
</dbReference>
<dbReference type="AlphaFoldDB" id="A0A0F9U5A9"/>
<keyword evidence="7" id="KW-0414">Isoprene biosynthesis</keyword>
<dbReference type="GO" id="GO:0051539">
    <property type="term" value="F:4 iron, 4 sulfur cluster binding"/>
    <property type="evidence" value="ECO:0007669"/>
    <property type="project" value="UniProtKB-KW"/>
</dbReference>
<dbReference type="GO" id="GO:0019288">
    <property type="term" value="P:isopentenyl diphosphate biosynthetic process, methylerythritol 4-phosphate pathway"/>
    <property type="evidence" value="ECO:0007669"/>
    <property type="project" value="TreeGrafter"/>
</dbReference>
<feature type="domain" description="IspG TIM-barrel" evidence="8">
    <location>
        <begin position="8"/>
        <end position="247"/>
    </location>
</feature>
<evidence type="ECO:0000313" key="10">
    <source>
        <dbReference type="EMBL" id="KKN48828.1"/>
    </source>
</evidence>
<organism evidence="10">
    <name type="scientific">marine sediment metagenome</name>
    <dbReference type="NCBI Taxonomy" id="412755"/>
    <lineage>
        <taxon>unclassified sequences</taxon>
        <taxon>metagenomes</taxon>
        <taxon>ecological metagenomes</taxon>
    </lineage>
</organism>
<evidence type="ECO:0000256" key="2">
    <source>
        <dbReference type="ARBA" id="ARBA00022485"/>
    </source>
</evidence>
<protein>
    <recommendedName>
        <fullName evidence="11">4-hydroxy-3-methylbut-2-en-1-yl diphosphate synthase</fullName>
    </recommendedName>
</protein>
<dbReference type="PIRSF" id="PIRSF004640">
    <property type="entry name" value="IspG"/>
    <property type="match status" value="1"/>
</dbReference>
<dbReference type="InterPro" id="IPR058579">
    <property type="entry name" value="IspG_C"/>
</dbReference>
<evidence type="ECO:0000256" key="5">
    <source>
        <dbReference type="ARBA" id="ARBA00023004"/>
    </source>
</evidence>
<accession>A0A0F9U5A9</accession>
<comment type="caution">
    <text evidence="10">The sequence shown here is derived from an EMBL/GenBank/DDBJ whole genome shotgun (WGS) entry which is preliminary data.</text>
</comment>
<dbReference type="InterPro" id="IPR011005">
    <property type="entry name" value="Dihydropteroate_synth-like_sf"/>
</dbReference>
<reference evidence="10" key="1">
    <citation type="journal article" date="2015" name="Nature">
        <title>Complex archaea that bridge the gap between prokaryotes and eukaryotes.</title>
        <authorList>
            <person name="Spang A."/>
            <person name="Saw J.H."/>
            <person name="Jorgensen S.L."/>
            <person name="Zaremba-Niedzwiedzka K."/>
            <person name="Martijn J."/>
            <person name="Lind A.E."/>
            <person name="van Eijk R."/>
            <person name="Schleper C."/>
            <person name="Guy L."/>
            <person name="Ettema T.J."/>
        </authorList>
    </citation>
    <scope>NUCLEOTIDE SEQUENCE</scope>
</reference>
<dbReference type="Gene3D" id="3.30.413.10">
    <property type="entry name" value="Sulfite Reductase Hemoprotein, domain 1"/>
    <property type="match status" value="1"/>
</dbReference>
<dbReference type="NCBIfam" id="TIGR00612">
    <property type="entry name" value="ispG_gcpE"/>
    <property type="match status" value="1"/>
</dbReference>
<gene>
    <name evidence="10" type="ORF">LCGC14_0649050</name>
</gene>
<comment type="cofactor">
    <cofactor evidence="1">
        <name>[4Fe-4S] cluster</name>
        <dbReference type="ChEBI" id="CHEBI:49883"/>
    </cofactor>
</comment>
<dbReference type="InterPro" id="IPR004588">
    <property type="entry name" value="IspG_bac-typ"/>
</dbReference>
<dbReference type="NCBIfam" id="NF001540">
    <property type="entry name" value="PRK00366.1"/>
    <property type="match status" value="1"/>
</dbReference>
<dbReference type="HAMAP" id="MF_00159">
    <property type="entry name" value="IspG"/>
    <property type="match status" value="1"/>
</dbReference>
<name>A0A0F9U5A9_9ZZZZ</name>
<evidence type="ECO:0000256" key="7">
    <source>
        <dbReference type="ARBA" id="ARBA00023229"/>
    </source>
</evidence>
<dbReference type="InterPro" id="IPR045854">
    <property type="entry name" value="NO2/SO3_Rdtase_4Fe4S_sf"/>
</dbReference>
<keyword evidence="6" id="KW-0411">Iron-sulfur</keyword>
<dbReference type="PANTHER" id="PTHR30454:SF0">
    <property type="entry name" value="4-HYDROXY-3-METHYLBUT-2-EN-1-YL DIPHOSPHATE SYNTHASE (FERREDOXIN), CHLOROPLASTIC"/>
    <property type="match status" value="1"/>
</dbReference>
<dbReference type="GO" id="GO:0005506">
    <property type="term" value="F:iron ion binding"/>
    <property type="evidence" value="ECO:0007669"/>
    <property type="project" value="InterPro"/>
</dbReference>
<dbReference type="InterPro" id="IPR058578">
    <property type="entry name" value="IspG_TIM"/>
</dbReference>
<keyword evidence="4" id="KW-0560">Oxidoreductase</keyword>
<dbReference type="GO" id="GO:0016114">
    <property type="term" value="P:terpenoid biosynthetic process"/>
    <property type="evidence" value="ECO:0007669"/>
    <property type="project" value="InterPro"/>
</dbReference>
<keyword evidence="2" id="KW-0004">4Fe-4S</keyword>
<dbReference type="PANTHER" id="PTHR30454">
    <property type="entry name" value="4-HYDROXY-3-METHYLBUT-2-EN-1-YL DIPHOSPHATE SYNTHASE"/>
    <property type="match status" value="1"/>
</dbReference>
<dbReference type="Pfam" id="PF26540">
    <property type="entry name" value="GcpE_C"/>
    <property type="match status" value="1"/>
</dbReference>
<dbReference type="InterPro" id="IPR016425">
    <property type="entry name" value="IspG_bac"/>
</dbReference>
<evidence type="ECO:0000259" key="8">
    <source>
        <dbReference type="Pfam" id="PF04551"/>
    </source>
</evidence>
<keyword evidence="3" id="KW-0479">Metal-binding</keyword>
<dbReference type="Gene3D" id="3.20.20.20">
    <property type="entry name" value="Dihydropteroate synthase-like"/>
    <property type="match status" value="1"/>
</dbReference>
<evidence type="ECO:0000256" key="4">
    <source>
        <dbReference type="ARBA" id="ARBA00023002"/>
    </source>
</evidence>